<dbReference type="GO" id="GO:0003700">
    <property type="term" value="F:DNA-binding transcription factor activity"/>
    <property type="evidence" value="ECO:0007669"/>
    <property type="project" value="InterPro"/>
</dbReference>
<dbReference type="STRING" id="1423750.FC89_GL000799"/>
<dbReference type="EMBL" id="AZGB01000016">
    <property type="protein sequence ID" value="KRM05935.1"/>
    <property type="molecule type" value="Genomic_DNA"/>
</dbReference>
<dbReference type="InterPro" id="IPR018062">
    <property type="entry name" value="HTH_AraC-typ_CS"/>
</dbReference>
<evidence type="ECO:0000256" key="1">
    <source>
        <dbReference type="ARBA" id="ARBA00023015"/>
    </source>
</evidence>
<reference evidence="5 6" key="1">
    <citation type="journal article" date="2015" name="Genome Announc.">
        <title>Expanding the biotechnology potential of lactobacilli through comparative genomics of 213 strains and associated genera.</title>
        <authorList>
            <person name="Sun Z."/>
            <person name="Harris H.M."/>
            <person name="McCann A."/>
            <person name="Guo C."/>
            <person name="Argimon S."/>
            <person name="Zhang W."/>
            <person name="Yang X."/>
            <person name="Jeffery I.B."/>
            <person name="Cooney J.C."/>
            <person name="Kagawa T.F."/>
            <person name="Liu W."/>
            <person name="Song Y."/>
            <person name="Salvetti E."/>
            <person name="Wrobel A."/>
            <person name="Rasinkangas P."/>
            <person name="Parkhill J."/>
            <person name="Rea M.C."/>
            <person name="O'Sullivan O."/>
            <person name="Ritari J."/>
            <person name="Douillard F.P."/>
            <person name="Paul Ross R."/>
            <person name="Yang R."/>
            <person name="Briner A.E."/>
            <person name="Felis G.E."/>
            <person name="de Vos W.M."/>
            <person name="Barrangou R."/>
            <person name="Klaenhammer T.R."/>
            <person name="Caufield P.W."/>
            <person name="Cui Y."/>
            <person name="Zhang H."/>
            <person name="O'Toole P.W."/>
        </authorList>
    </citation>
    <scope>NUCLEOTIDE SEQUENCE [LARGE SCALE GENOMIC DNA]</scope>
    <source>
        <strain evidence="5 6">DSM 18630</strain>
    </source>
</reference>
<keyword evidence="1" id="KW-0805">Transcription regulation</keyword>
<keyword evidence="6" id="KW-1185">Reference proteome</keyword>
<evidence type="ECO:0000313" key="5">
    <source>
        <dbReference type="EMBL" id="KRM05935.1"/>
    </source>
</evidence>
<organism evidence="5 6">
    <name type="scientific">Liquorilactobacillus ghanensis DSM 18630</name>
    <dbReference type="NCBI Taxonomy" id="1423750"/>
    <lineage>
        <taxon>Bacteria</taxon>
        <taxon>Bacillati</taxon>
        <taxon>Bacillota</taxon>
        <taxon>Bacilli</taxon>
        <taxon>Lactobacillales</taxon>
        <taxon>Lactobacillaceae</taxon>
        <taxon>Liquorilactobacillus</taxon>
    </lineage>
</organism>
<dbReference type="Proteomes" id="UP000051451">
    <property type="component" value="Unassembled WGS sequence"/>
</dbReference>
<dbReference type="AlphaFoldDB" id="A0A0R1VKT6"/>
<dbReference type="Pfam" id="PF12833">
    <property type="entry name" value="HTH_18"/>
    <property type="match status" value="1"/>
</dbReference>
<dbReference type="InterPro" id="IPR009057">
    <property type="entry name" value="Homeodomain-like_sf"/>
</dbReference>
<dbReference type="PATRIC" id="fig|1423750.3.peg.822"/>
<evidence type="ECO:0000256" key="2">
    <source>
        <dbReference type="ARBA" id="ARBA00023125"/>
    </source>
</evidence>
<keyword evidence="2" id="KW-0238">DNA-binding</keyword>
<dbReference type="PROSITE" id="PS00041">
    <property type="entry name" value="HTH_ARAC_FAMILY_1"/>
    <property type="match status" value="1"/>
</dbReference>
<dbReference type="Gene3D" id="1.10.10.60">
    <property type="entry name" value="Homeodomain-like"/>
    <property type="match status" value="2"/>
</dbReference>
<dbReference type="PANTHER" id="PTHR43280">
    <property type="entry name" value="ARAC-FAMILY TRANSCRIPTIONAL REGULATOR"/>
    <property type="match status" value="1"/>
</dbReference>
<feature type="domain" description="HTH araC/xylS-type" evidence="4">
    <location>
        <begin position="224"/>
        <end position="322"/>
    </location>
</feature>
<comment type="caution">
    <text evidence="5">The sequence shown here is derived from an EMBL/GenBank/DDBJ whole genome shotgun (WGS) entry which is preliminary data.</text>
</comment>
<name>A0A0R1VKT6_9LACO</name>
<dbReference type="SMART" id="SM00342">
    <property type="entry name" value="HTH_ARAC"/>
    <property type="match status" value="1"/>
</dbReference>
<proteinExistence type="predicted"/>
<sequence length="337" mass="38353">MRELVKDALKLGVPEKLNIFNIHNFYAVIVPVTDQNQLIIVPHANAANISHTYQQITTFINNMKSLSQLVFLLITGKTAPNWKVHVKQIETIPPQSNFEGSISLQKRIDNEEMLFKAIQDLDYEKFKQLLNAPTVTGYLGKVFEKNGHGKKDVIIRFTTLLINSLIKTKQAPVAAIFKLEDDILGKVAFKKDPPPIAIWKKQIATQCFFEFKQLIQENSLSPAQKCAIYIKNNITRKLNLSIIAAALNHSSSSLSRQFKQEYQITVSAYINQQKIQAAQYMLRNTSITVSEIAYTLAFNNPNYFMKLFKKIVGVTAKEYRKNYACKVTAADRSHTEH</sequence>
<dbReference type="SUPFAM" id="SSF46689">
    <property type="entry name" value="Homeodomain-like"/>
    <property type="match status" value="2"/>
</dbReference>
<dbReference type="InterPro" id="IPR018060">
    <property type="entry name" value="HTH_AraC"/>
</dbReference>
<evidence type="ECO:0000259" key="4">
    <source>
        <dbReference type="PROSITE" id="PS01124"/>
    </source>
</evidence>
<protein>
    <submittedName>
        <fullName evidence="5">Transcriptional regulator</fullName>
    </submittedName>
</protein>
<evidence type="ECO:0000313" key="6">
    <source>
        <dbReference type="Proteomes" id="UP000051451"/>
    </source>
</evidence>
<dbReference type="GO" id="GO:0043565">
    <property type="term" value="F:sequence-specific DNA binding"/>
    <property type="evidence" value="ECO:0007669"/>
    <property type="project" value="InterPro"/>
</dbReference>
<dbReference type="PROSITE" id="PS01124">
    <property type="entry name" value="HTH_ARAC_FAMILY_2"/>
    <property type="match status" value="1"/>
</dbReference>
<accession>A0A0R1VKT6</accession>
<keyword evidence="3" id="KW-0804">Transcription</keyword>
<dbReference type="PANTHER" id="PTHR43280:SF10">
    <property type="entry name" value="REGULATORY PROTEIN POCR"/>
    <property type="match status" value="1"/>
</dbReference>
<evidence type="ECO:0000256" key="3">
    <source>
        <dbReference type="ARBA" id="ARBA00023163"/>
    </source>
</evidence>
<gene>
    <name evidence="5" type="ORF">FC89_GL000799</name>
</gene>